<comment type="subunit">
    <text evidence="11">This enzyme consists of two polypeptide chains, which are synthesized in precursor form from a single polypeptide.</text>
</comment>
<evidence type="ECO:0000313" key="14">
    <source>
        <dbReference type="Proteomes" id="UP000245137"/>
    </source>
</evidence>
<dbReference type="UniPathway" id="UPA00204"/>
<gene>
    <name evidence="13" type="primary">ggt</name>
    <name evidence="13" type="ORF">C5689_17195</name>
</gene>
<evidence type="ECO:0000256" key="1">
    <source>
        <dbReference type="ARBA" id="ARBA00001049"/>
    </source>
</evidence>
<evidence type="ECO:0000256" key="12">
    <source>
        <dbReference type="SAM" id="SignalP"/>
    </source>
</evidence>
<comment type="caution">
    <text evidence="13">The sequence shown here is derived from an EMBL/GenBank/DDBJ whole genome shotgun (WGS) entry which is preliminary data.</text>
</comment>
<evidence type="ECO:0000256" key="8">
    <source>
        <dbReference type="ARBA" id="ARBA00047417"/>
    </source>
</evidence>
<keyword evidence="4 11" id="KW-0808">Transferase</keyword>
<dbReference type="InterPro" id="IPR043137">
    <property type="entry name" value="GGT_ssub_C"/>
</dbReference>
<dbReference type="PANTHER" id="PTHR43199">
    <property type="entry name" value="GLUTATHIONE HYDROLASE"/>
    <property type="match status" value="1"/>
</dbReference>
<sequence length="561" mass="59119">MSDARMRSIVALGFSLLAFAAAAEPVASGRRGMVVSEHHLASDIGLDILKAGGNAIDAAAAVGYALAVAYPCCGNLGGGGFLLAHLPGQGERFLDFRETAPMAATADMFLDAKGAVDPQASRIGYRAVAVPGTVMGLETAHAKYGRLPREKIIAPAIALAERGFVLDEADIRLIRAATRLKDSPAAAKIFSRADGSPLQAGDRLIQSDLARLLREIAAQGPRAFYEGRVPQAIERAAQAEKGVIAAQDFALYDVMERSPIHCAYRGYDVYSSAPPSSGGVALCEILTILEGYDLAALGFHTPQSSHLLIEAERRAFFDRNNSLGDPDFVSNPVARLTARSYAEAQRAKIAADHATRSTDLAQGAAPRERLQTTHYSIVDGEGGAVSVTYTLNGYFGAQVMAPETGVLLNDEMDDFSAAPGAANGFGLVQGSANAIAPGKRPLSSMSPTIVMKDGKVALVLGSPNGPRIISVTLQTALNVIDHHMSLAQAVAAPRLHHQWLPDVVLAEPGALSEETRRRLEAMGHKIEDHAPFGASEAIEIRDGEMIGVNDPRSAAGSARGY</sequence>
<keyword evidence="7 11" id="KW-0012">Acyltransferase</keyword>
<reference evidence="13 14" key="1">
    <citation type="journal article" date="2018" name="Appl. Microbiol. Biotechnol.">
        <title>Co-cultivation of the strictly anaerobic methanogen Methanosarcina barkeri with aerobic methanotrophs in an oxygen-limited membrane bioreactor.</title>
        <authorList>
            <person name="In 't Zandt M.H."/>
            <person name="van den Bosch T.J.M."/>
            <person name="Rijkers R."/>
            <person name="van Kessel M.A.H.J."/>
            <person name="Jetten M.S.M."/>
            <person name="Welte C.U."/>
        </authorList>
    </citation>
    <scope>NUCLEOTIDE SEQUENCE [LARGE SCALE GENOMIC DNA]</scope>
    <source>
        <strain evidence="13 14">DSM 17706</strain>
    </source>
</reference>
<feature type="binding site" evidence="10">
    <location>
        <begin position="443"/>
        <end position="444"/>
    </location>
    <ligand>
        <name>L-glutamate</name>
        <dbReference type="ChEBI" id="CHEBI:29985"/>
    </ligand>
</feature>
<feature type="signal peptide" evidence="12">
    <location>
        <begin position="1"/>
        <end position="23"/>
    </location>
</feature>
<evidence type="ECO:0000256" key="11">
    <source>
        <dbReference type="RuleBase" id="RU368036"/>
    </source>
</evidence>
<name>A0A2U1SLY9_METSR</name>
<dbReference type="Proteomes" id="UP000245137">
    <property type="component" value="Unassembled WGS sequence"/>
</dbReference>
<dbReference type="GO" id="GO:0036374">
    <property type="term" value="F:glutathione hydrolase activity"/>
    <property type="evidence" value="ECO:0007669"/>
    <property type="project" value="UniProtKB-UniRule"/>
</dbReference>
<dbReference type="GO" id="GO:0006750">
    <property type="term" value="P:glutathione biosynthetic process"/>
    <property type="evidence" value="ECO:0007669"/>
    <property type="project" value="UniProtKB-KW"/>
</dbReference>
<dbReference type="EMBL" id="PUIV01000042">
    <property type="protein sequence ID" value="PWB92613.1"/>
    <property type="molecule type" value="Genomic_DNA"/>
</dbReference>
<comment type="pathway">
    <text evidence="11">Sulfur metabolism; glutathione metabolism.</text>
</comment>
<dbReference type="Gene3D" id="1.10.246.130">
    <property type="match status" value="1"/>
</dbReference>
<dbReference type="GO" id="GO:0103068">
    <property type="term" value="F:leukotriene C4 gamma-glutamyl transferase activity"/>
    <property type="evidence" value="ECO:0007669"/>
    <property type="project" value="UniProtKB-EC"/>
</dbReference>
<feature type="chain" id="PRO_5015718059" description="Glutathione hydrolase proenzyme" evidence="12">
    <location>
        <begin position="24"/>
        <end position="561"/>
    </location>
</feature>
<dbReference type="InterPro" id="IPR043138">
    <property type="entry name" value="GGT_lsub"/>
</dbReference>
<evidence type="ECO:0000256" key="3">
    <source>
        <dbReference type="ARBA" id="ARBA00009381"/>
    </source>
</evidence>
<organism evidence="13 14">
    <name type="scientific">Methylosinus sporium</name>
    <dbReference type="NCBI Taxonomy" id="428"/>
    <lineage>
        <taxon>Bacteria</taxon>
        <taxon>Pseudomonadati</taxon>
        <taxon>Pseudomonadota</taxon>
        <taxon>Alphaproteobacteria</taxon>
        <taxon>Hyphomicrobiales</taxon>
        <taxon>Methylocystaceae</taxon>
        <taxon>Methylosinus</taxon>
    </lineage>
</organism>
<comment type="similarity">
    <text evidence="3 11">Belongs to the gamma-glutamyltransferase family.</text>
</comment>
<dbReference type="EC" id="3.4.19.13" evidence="11"/>
<evidence type="ECO:0000256" key="6">
    <source>
        <dbReference type="ARBA" id="ARBA00023145"/>
    </source>
</evidence>
<feature type="binding site" evidence="10">
    <location>
        <begin position="390"/>
        <end position="392"/>
    </location>
    <ligand>
        <name>L-glutamate</name>
        <dbReference type="ChEBI" id="CHEBI:29985"/>
    </ligand>
</feature>
<protein>
    <recommendedName>
        <fullName evidence="11">Glutathione hydrolase proenzyme</fullName>
        <ecNumber evidence="11">2.3.2.2</ecNumber>
        <ecNumber evidence="11">3.4.19.13</ecNumber>
    </recommendedName>
    <component>
        <recommendedName>
            <fullName evidence="11">Glutathione hydrolase large chain</fullName>
        </recommendedName>
    </component>
    <component>
        <recommendedName>
            <fullName evidence="11">Glutathione hydrolase small chain</fullName>
        </recommendedName>
    </component>
</protein>
<dbReference type="Pfam" id="PF01019">
    <property type="entry name" value="G_glu_transpept"/>
    <property type="match status" value="1"/>
</dbReference>
<keyword evidence="11" id="KW-0317">Glutathione biosynthesis</keyword>
<comment type="catalytic activity">
    <reaction evidence="8 11">
        <text>an N-terminal (5-L-glutamyl)-[peptide] + an alpha-amino acid = 5-L-glutamyl amino acid + an N-terminal L-alpha-aminoacyl-[peptide]</text>
        <dbReference type="Rhea" id="RHEA:23904"/>
        <dbReference type="Rhea" id="RHEA-COMP:9780"/>
        <dbReference type="Rhea" id="RHEA-COMP:9795"/>
        <dbReference type="ChEBI" id="CHEBI:77644"/>
        <dbReference type="ChEBI" id="CHEBI:78597"/>
        <dbReference type="ChEBI" id="CHEBI:78599"/>
        <dbReference type="ChEBI" id="CHEBI:78608"/>
        <dbReference type="EC" id="2.3.2.2"/>
    </reaction>
</comment>
<keyword evidence="14" id="KW-1185">Reference proteome</keyword>
<dbReference type="SUPFAM" id="SSF56235">
    <property type="entry name" value="N-terminal nucleophile aminohydrolases (Ntn hydrolases)"/>
    <property type="match status" value="1"/>
</dbReference>
<comment type="catalytic activity">
    <reaction evidence="1 11">
        <text>an S-substituted glutathione + H2O = an S-substituted L-cysteinylglycine + L-glutamate</text>
        <dbReference type="Rhea" id="RHEA:59468"/>
        <dbReference type="ChEBI" id="CHEBI:15377"/>
        <dbReference type="ChEBI" id="CHEBI:29985"/>
        <dbReference type="ChEBI" id="CHEBI:90779"/>
        <dbReference type="ChEBI" id="CHEBI:143103"/>
        <dbReference type="EC" id="3.4.19.13"/>
    </reaction>
</comment>
<keyword evidence="12" id="KW-0732">Signal</keyword>
<keyword evidence="6 11" id="KW-0865">Zymogen</keyword>
<dbReference type="EC" id="2.3.2.2" evidence="11"/>
<evidence type="ECO:0000256" key="9">
    <source>
        <dbReference type="PIRSR" id="PIRSR600101-1"/>
    </source>
</evidence>
<evidence type="ECO:0000256" key="2">
    <source>
        <dbReference type="ARBA" id="ARBA00001089"/>
    </source>
</evidence>
<evidence type="ECO:0000256" key="10">
    <source>
        <dbReference type="PIRSR" id="PIRSR600101-2"/>
    </source>
</evidence>
<dbReference type="OrthoDB" id="9781342at2"/>
<accession>A0A2U1SLY9</accession>
<feature type="binding site" evidence="10">
    <location>
        <position position="465"/>
    </location>
    <ligand>
        <name>L-glutamate</name>
        <dbReference type="ChEBI" id="CHEBI:29985"/>
    </ligand>
</feature>
<dbReference type="PRINTS" id="PR01210">
    <property type="entry name" value="GGTRANSPTASE"/>
</dbReference>
<dbReference type="AlphaFoldDB" id="A0A2U1SLY9"/>
<feature type="binding site" evidence="10">
    <location>
        <position position="97"/>
    </location>
    <ligand>
        <name>L-glutamate</name>
        <dbReference type="ChEBI" id="CHEBI:29985"/>
    </ligand>
</feature>
<dbReference type="GO" id="GO:0006751">
    <property type="term" value="P:glutathione catabolic process"/>
    <property type="evidence" value="ECO:0007669"/>
    <property type="project" value="UniProtKB-UniRule"/>
</dbReference>
<dbReference type="InterPro" id="IPR051792">
    <property type="entry name" value="GGT_bact"/>
</dbReference>
<dbReference type="InterPro" id="IPR000101">
    <property type="entry name" value="GGT_peptidase"/>
</dbReference>
<evidence type="ECO:0000313" key="13">
    <source>
        <dbReference type="EMBL" id="PWB92613.1"/>
    </source>
</evidence>
<evidence type="ECO:0000256" key="5">
    <source>
        <dbReference type="ARBA" id="ARBA00022801"/>
    </source>
</evidence>
<dbReference type="Gene3D" id="3.60.20.40">
    <property type="match status" value="1"/>
</dbReference>
<proteinExistence type="inferred from homology"/>
<comment type="catalytic activity">
    <reaction evidence="2 11">
        <text>glutathione + H2O = L-cysteinylglycine + L-glutamate</text>
        <dbReference type="Rhea" id="RHEA:28807"/>
        <dbReference type="ChEBI" id="CHEBI:15377"/>
        <dbReference type="ChEBI" id="CHEBI:29985"/>
        <dbReference type="ChEBI" id="CHEBI:57925"/>
        <dbReference type="ChEBI" id="CHEBI:61694"/>
        <dbReference type="EC" id="3.4.19.13"/>
    </reaction>
</comment>
<feature type="active site" description="Nucleophile" evidence="9">
    <location>
        <position position="372"/>
    </location>
</feature>
<dbReference type="NCBIfam" id="TIGR00066">
    <property type="entry name" value="g_glut_trans"/>
    <property type="match status" value="1"/>
</dbReference>
<comment type="PTM">
    <text evidence="11">Cleaved by autocatalysis into a large and a small subunit.</text>
</comment>
<evidence type="ECO:0000256" key="7">
    <source>
        <dbReference type="ARBA" id="ARBA00023315"/>
    </source>
</evidence>
<dbReference type="PANTHER" id="PTHR43199:SF1">
    <property type="entry name" value="GLUTATHIONE HYDROLASE PROENZYME"/>
    <property type="match status" value="1"/>
</dbReference>
<keyword evidence="5 11" id="KW-0378">Hydrolase</keyword>
<evidence type="ECO:0000256" key="4">
    <source>
        <dbReference type="ARBA" id="ARBA00022679"/>
    </source>
</evidence>
<dbReference type="InterPro" id="IPR029055">
    <property type="entry name" value="Ntn_hydrolases_N"/>
</dbReference>
<feature type="binding site" evidence="10">
    <location>
        <position position="414"/>
    </location>
    <ligand>
        <name>L-glutamate</name>
        <dbReference type="ChEBI" id="CHEBI:29985"/>
    </ligand>
</feature>